<keyword evidence="5 6" id="KW-0520">NAD</keyword>
<dbReference type="Pfam" id="PF00146">
    <property type="entry name" value="NADHdh"/>
    <property type="match status" value="1"/>
</dbReference>
<feature type="transmembrane region" description="Helical" evidence="5">
    <location>
        <begin position="68"/>
        <end position="91"/>
    </location>
</feature>
<dbReference type="InterPro" id="IPR018086">
    <property type="entry name" value="NADH_UbQ_OxRdtase_su1_CS"/>
</dbReference>
<evidence type="ECO:0000256" key="4">
    <source>
        <dbReference type="ARBA" id="ARBA00023136"/>
    </source>
</evidence>
<keyword evidence="5" id="KW-1278">Translocase</keyword>
<dbReference type="PROSITE" id="PS00668">
    <property type="entry name" value="COMPLEX1_ND1_2"/>
    <property type="match status" value="1"/>
</dbReference>
<evidence type="ECO:0000256" key="6">
    <source>
        <dbReference type="RuleBase" id="RU000471"/>
    </source>
</evidence>
<feature type="transmembrane region" description="Helical" evidence="5">
    <location>
        <begin position="203"/>
        <end position="222"/>
    </location>
</feature>
<keyword evidence="3 5" id="KW-1133">Transmembrane helix</keyword>
<dbReference type="InterPro" id="IPR001694">
    <property type="entry name" value="NADH_UbQ_OxRdtase_su1/FPO"/>
</dbReference>
<comment type="catalytic activity">
    <reaction evidence="5">
        <text>a quinone + NADH + 5 H(+)(in) = a quinol + NAD(+) + 4 H(+)(out)</text>
        <dbReference type="Rhea" id="RHEA:57888"/>
        <dbReference type="ChEBI" id="CHEBI:15378"/>
        <dbReference type="ChEBI" id="CHEBI:24646"/>
        <dbReference type="ChEBI" id="CHEBI:57540"/>
        <dbReference type="ChEBI" id="CHEBI:57945"/>
        <dbReference type="ChEBI" id="CHEBI:132124"/>
    </reaction>
</comment>
<comment type="caution">
    <text evidence="7">The sequence shown here is derived from an EMBL/GenBank/DDBJ whole genome shotgun (WGS) entry which is preliminary data.</text>
</comment>
<keyword evidence="5" id="KW-1003">Cell membrane</keyword>
<name>A0ABT6Y4K2_9BACT</name>
<dbReference type="Proteomes" id="UP001236507">
    <property type="component" value="Unassembled WGS sequence"/>
</dbReference>
<dbReference type="PANTHER" id="PTHR11432:SF3">
    <property type="entry name" value="NADH-UBIQUINONE OXIDOREDUCTASE CHAIN 1"/>
    <property type="match status" value="1"/>
</dbReference>
<keyword evidence="8" id="KW-1185">Reference proteome</keyword>
<keyword evidence="2 5" id="KW-0812">Transmembrane</keyword>
<comment type="subunit">
    <text evidence="5">NDH-1 is composed of 14 different subunits. Subunits NuoA, H, J, K, L, M, N constitute the membrane sector of the complex.</text>
</comment>
<dbReference type="PANTHER" id="PTHR11432">
    <property type="entry name" value="NADH DEHYDROGENASE SUBUNIT 1"/>
    <property type="match status" value="1"/>
</dbReference>
<evidence type="ECO:0000256" key="3">
    <source>
        <dbReference type="ARBA" id="ARBA00022989"/>
    </source>
</evidence>
<sequence>MFVALLICLSLVLANVVIGVYTERKVSAFMQDRLGPMVVGKYGSLQLIADLVKLLSKEDIVPKLADKRLFLAAPCMIFVAIFAGFAVIPLGPGEYLQGSQAQIGVFYLLAIVSIDIIGVLMAGWSSNNKYSLLGAMRSVAQIVSYEIPLGLSVLCVVMVSQTLNLQEISTQQGIFSAHDNYLFGLKSLGIDVTQVGGFLTWNIFRVPFFLGVFIIFFIASLAECNRAPFDLPEAESELVGGFHTEYSGMRWALIFLSEYGMMLLVSVLGVILFLGGWNSPFPNIGSVKLATWTSGEPGSWSGAIWGFVWLLAKAYMLIFVQMWVRWTFPRLRVDQLMYLTWKVLTPFSILAVFLSAIWRMLMI</sequence>
<feature type="transmembrane region" description="Helical" evidence="5">
    <location>
        <begin position="303"/>
        <end position="324"/>
    </location>
</feature>
<reference evidence="7 8" key="1">
    <citation type="submission" date="2023-05" db="EMBL/GenBank/DDBJ databases">
        <title>Novel species of genus Flectobacillus isolated from stream in China.</title>
        <authorList>
            <person name="Lu H."/>
        </authorList>
    </citation>
    <scope>NUCLEOTIDE SEQUENCE [LARGE SCALE GENOMIC DNA]</scope>
    <source>
        <strain evidence="7 8">KCTC 42575</strain>
    </source>
</reference>
<evidence type="ECO:0000313" key="8">
    <source>
        <dbReference type="Proteomes" id="UP001236507"/>
    </source>
</evidence>
<organism evidence="7 8">
    <name type="scientific">Flectobacillus roseus</name>
    <dbReference type="NCBI Taxonomy" id="502259"/>
    <lineage>
        <taxon>Bacteria</taxon>
        <taxon>Pseudomonadati</taxon>
        <taxon>Bacteroidota</taxon>
        <taxon>Cytophagia</taxon>
        <taxon>Cytophagales</taxon>
        <taxon>Flectobacillaceae</taxon>
        <taxon>Flectobacillus</taxon>
    </lineage>
</organism>
<gene>
    <name evidence="5" type="primary">nuoH</name>
    <name evidence="7" type="ORF">QM524_04695</name>
</gene>
<protein>
    <recommendedName>
        <fullName evidence="5">NADH-quinone oxidoreductase subunit H</fullName>
        <ecNumber evidence="5">7.1.1.-</ecNumber>
    </recommendedName>
    <alternativeName>
        <fullName evidence="5">NADH dehydrogenase I subunit H</fullName>
    </alternativeName>
    <alternativeName>
        <fullName evidence="5">NDH-1 subunit H</fullName>
    </alternativeName>
</protein>
<comment type="caution">
    <text evidence="5">Lacks conserved residue(s) required for the propagation of feature annotation.</text>
</comment>
<keyword evidence="5" id="KW-0874">Quinone</keyword>
<dbReference type="HAMAP" id="MF_01350">
    <property type="entry name" value="NDH1_NuoH"/>
    <property type="match status" value="1"/>
</dbReference>
<evidence type="ECO:0000256" key="5">
    <source>
        <dbReference type="HAMAP-Rule" id="MF_01350"/>
    </source>
</evidence>
<dbReference type="RefSeq" id="WP_283343697.1">
    <property type="nucleotide sequence ID" value="NZ_JASHIF010000003.1"/>
</dbReference>
<keyword evidence="5" id="KW-0830">Ubiquinone</keyword>
<comment type="function">
    <text evidence="5">NDH-1 shuttles electrons from NADH, via FMN and iron-sulfur (Fe-S) centers, to quinones in the respiratory chain. The immediate electron acceptor for the enzyme in this species is believed to be ubiquinone. Couples the redox reaction to proton translocation (for every two electrons transferred, four hydrogen ions are translocated across the cytoplasmic membrane), and thus conserves the redox energy in a proton gradient. This subunit may bind ubiquinone.</text>
</comment>
<dbReference type="EMBL" id="JASHIF010000003">
    <property type="protein sequence ID" value="MDI9858498.1"/>
    <property type="molecule type" value="Genomic_DNA"/>
</dbReference>
<accession>A0ABT6Y4K2</accession>
<comment type="subcellular location">
    <subcellularLocation>
        <location evidence="5 6">Cell membrane</location>
        <topology evidence="5 6">Multi-pass membrane protein</topology>
    </subcellularLocation>
    <subcellularLocation>
        <location evidence="1">Membrane</location>
        <topology evidence="1">Multi-pass membrane protein</topology>
    </subcellularLocation>
</comment>
<feature type="transmembrane region" description="Helical" evidence="5">
    <location>
        <begin position="103"/>
        <end position="124"/>
    </location>
</feature>
<evidence type="ECO:0000256" key="2">
    <source>
        <dbReference type="ARBA" id="ARBA00022692"/>
    </source>
</evidence>
<dbReference type="EC" id="7.1.1.-" evidence="5"/>
<proteinExistence type="inferred from homology"/>
<evidence type="ECO:0000256" key="1">
    <source>
        <dbReference type="ARBA" id="ARBA00004141"/>
    </source>
</evidence>
<feature type="transmembrane region" description="Helical" evidence="5">
    <location>
        <begin position="251"/>
        <end position="274"/>
    </location>
</feature>
<keyword evidence="4 5" id="KW-0472">Membrane</keyword>
<evidence type="ECO:0000313" key="7">
    <source>
        <dbReference type="EMBL" id="MDI9858498.1"/>
    </source>
</evidence>
<feature type="transmembrane region" description="Helical" evidence="5">
    <location>
        <begin position="336"/>
        <end position="358"/>
    </location>
</feature>
<comment type="similarity">
    <text evidence="5 6">Belongs to the complex I subunit 1 family.</text>
</comment>